<feature type="chain" id="PRO_5021937126" evidence="1">
    <location>
        <begin position="21"/>
        <end position="385"/>
    </location>
</feature>
<accession>A0A523UZI4</accession>
<keyword evidence="1" id="KW-0732">Signal</keyword>
<dbReference type="EMBL" id="SOJK01000067">
    <property type="protein sequence ID" value="TET47922.1"/>
    <property type="molecule type" value="Genomic_DNA"/>
</dbReference>
<proteinExistence type="predicted"/>
<comment type="caution">
    <text evidence="2">The sequence shown here is derived from an EMBL/GenBank/DDBJ whole genome shotgun (WGS) entry which is preliminary data.</text>
</comment>
<gene>
    <name evidence="2" type="ORF">E3J59_01460</name>
</gene>
<evidence type="ECO:0000256" key="1">
    <source>
        <dbReference type="SAM" id="SignalP"/>
    </source>
</evidence>
<feature type="non-terminal residue" evidence="2">
    <location>
        <position position="385"/>
    </location>
</feature>
<feature type="signal peptide" evidence="1">
    <location>
        <begin position="1"/>
        <end position="20"/>
    </location>
</feature>
<dbReference type="AlphaFoldDB" id="A0A523UZI4"/>
<name>A0A523UZI4_UNCAE</name>
<organism evidence="2 3">
    <name type="scientific">Aerophobetes bacterium</name>
    <dbReference type="NCBI Taxonomy" id="2030807"/>
    <lineage>
        <taxon>Bacteria</taxon>
        <taxon>Candidatus Aerophobota</taxon>
    </lineage>
</organism>
<reference evidence="2 3" key="1">
    <citation type="submission" date="2019-03" db="EMBL/GenBank/DDBJ databases">
        <title>Metabolic potential of uncultured bacteria and archaea associated with petroleum seepage in deep-sea sediments.</title>
        <authorList>
            <person name="Dong X."/>
            <person name="Hubert C."/>
        </authorList>
    </citation>
    <scope>NUCLEOTIDE SEQUENCE [LARGE SCALE GENOMIC DNA]</scope>
    <source>
        <strain evidence="2">E29_bin78</strain>
    </source>
</reference>
<evidence type="ECO:0000313" key="3">
    <source>
        <dbReference type="Proteomes" id="UP000320679"/>
    </source>
</evidence>
<sequence>MKRMVFILIFFLTLPTHCPALEVEYGGSFRYQSNYYKINWASFLNPHNDILKLPSSDQELEIKLDLHSWFRETLGFYLKNRASYLIGEDKSKLENILDELYLKLNPSESLFFNIGKQNITEGVGYAWNPTDFLTGLEEIDQAQDTREKREEREGVICLRGEYFLPHLTLMVVATPKMESWGQKADPRALVKVYTLMKNLDFSLIAYAEEKKRPKLGLNFSSTMGESLEVHGEASLQKGTYRYYLNQTGPGHYEFIQKRKESQQLYPKFLVGGQYTFPDNTNLVLEYYHNQEGYSSSEWRDYFEYLKFCGERYEDESLYFSYLLMGNAYFDLTNFRQNYLFLRFSKPNILDRFEISSNNIYNLDDASLLMNVKIDYQGMQDLSIYV</sequence>
<protein>
    <submittedName>
        <fullName evidence="2">Uncharacterized protein</fullName>
    </submittedName>
</protein>
<evidence type="ECO:0000313" key="2">
    <source>
        <dbReference type="EMBL" id="TET47922.1"/>
    </source>
</evidence>
<dbReference type="Proteomes" id="UP000320679">
    <property type="component" value="Unassembled WGS sequence"/>
</dbReference>